<feature type="region of interest" description="Disordered" evidence="1">
    <location>
        <begin position="724"/>
        <end position="743"/>
    </location>
</feature>
<dbReference type="PANTHER" id="PTHR35391">
    <property type="entry name" value="C2H2-TYPE DOMAIN-CONTAINING PROTEIN-RELATED"/>
    <property type="match status" value="1"/>
</dbReference>
<dbReference type="EMBL" id="KB707803">
    <property type="protein sequence ID" value="EMR87972.1"/>
    <property type="molecule type" value="Genomic_DNA"/>
</dbReference>
<gene>
    <name evidence="3" type="ORF">BcDW1_3335</name>
</gene>
<dbReference type="InterPro" id="IPR058925">
    <property type="entry name" value="zf-C2H2_AcuF"/>
</dbReference>
<evidence type="ECO:0000259" key="2">
    <source>
        <dbReference type="SMART" id="SM00355"/>
    </source>
</evidence>
<feature type="domain" description="C2H2-type" evidence="2">
    <location>
        <begin position="414"/>
        <end position="442"/>
    </location>
</feature>
<organism evidence="3 4">
    <name type="scientific">Botryotinia fuckeliana (strain BcDW1)</name>
    <name type="common">Noble rot fungus</name>
    <name type="synonym">Botrytis cinerea</name>
    <dbReference type="NCBI Taxonomy" id="1290391"/>
    <lineage>
        <taxon>Eukaryota</taxon>
        <taxon>Fungi</taxon>
        <taxon>Dikarya</taxon>
        <taxon>Ascomycota</taxon>
        <taxon>Pezizomycotina</taxon>
        <taxon>Leotiomycetes</taxon>
        <taxon>Helotiales</taxon>
        <taxon>Sclerotiniaceae</taxon>
        <taxon>Botrytis</taxon>
    </lineage>
</organism>
<protein>
    <recommendedName>
        <fullName evidence="2">C2H2-type domain-containing protein</fullName>
    </recommendedName>
</protein>
<dbReference type="InterPro" id="IPR055194">
    <property type="entry name" value="UBR1-like_WH"/>
</dbReference>
<dbReference type="Proteomes" id="UP000012045">
    <property type="component" value="Unassembled WGS sequence"/>
</dbReference>
<dbReference type="STRING" id="1290391.M7UVU9"/>
<proteinExistence type="predicted"/>
<dbReference type="PANTHER" id="PTHR35391:SF7">
    <property type="entry name" value="C2H2-TYPE DOMAIN-CONTAINING PROTEIN"/>
    <property type="match status" value="1"/>
</dbReference>
<feature type="domain" description="C2H2-type" evidence="2">
    <location>
        <begin position="495"/>
        <end position="517"/>
    </location>
</feature>
<dbReference type="AlphaFoldDB" id="M7UVU9"/>
<dbReference type="Gene3D" id="1.10.10.2670">
    <property type="entry name" value="E3 ubiquitin-protein ligase"/>
    <property type="match status" value="1"/>
</dbReference>
<dbReference type="HOGENOM" id="CLU_382618_0_0_1"/>
<accession>M7UVU9</accession>
<dbReference type="OrthoDB" id="3562663at2759"/>
<evidence type="ECO:0000256" key="1">
    <source>
        <dbReference type="SAM" id="MobiDB-lite"/>
    </source>
</evidence>
<sequence length="743" mass="85121">MASTQVMARTGAATLSEIGLQTIQLLKQVKTVKPPPGIAGEEWPRALFAAEADRFELWAVNLGVFISGHGSLDYRVREAESFERSLRRFMTDLNESLDEVLEYCVENRQSETQSESGTIDKPADEFQKSFDDDFDEDTIQNIDSDIDLLVDSVRDIIDRLYKLSTWIRNPSSRTGSTKAQTYQQIDQDSGVNLFDIFESFDYDYVSSLFSKYRARIDTQECICSNDTVSISTGESQIRPNHVPETVEIDQSYDKSKLSCDLESFLIRRIAHGNVRRRQQFAYWRKHRNKLAQQSSAEMRLFENSKEPISSQGRIEQQVDRVTAPIALLAQSITTASHLNTRQLEPFDNRSTASVSEYAPSSWQPGKEVLGFPDPPSREPGHKYFECPFCFTLCPISILAPKAWKAHIIRDLRPYICTYEDCKNPNQQYDTRQDWISHENSSHRNVWRCPEHSNLTFLQFDQYRDHLQTKHSNYATDETGNLMNKAGESTFISPDRCCPICLLSIETLKALQSHIALHLERFALFSLPRSIDRDDEVDEGDSGKVNRGVEGSRDGDFDLDSDLDWERDAEVLITDRPNVTTVIHGKKSDITDLDIDIQWLERLPEDIREDAIISAAAESFSKQQAKNRRKPVVHLLALEPMSEKELDNRIPGENDDLKQSLAKVADLNTSTGKWELRKNYYKELDVFSFRYGSDAERQKAIDNTIKVFDKMRLGLSEPEWEKLLPKSERGTGKSLSKIQTFHSR</sequence>
<reference evidence="4" key="1">
    <citation type="journal article" date="2013" name="Genome Announc.">
        <title>Draft genome sequence of Botrytis cinerea BcDW1, inoculum for noble rot of grape berries.</title>
        <authorList>
            <person name="Blanco-Ulate B."/>
            <person name="Allen G."/>
            <person name="Powell A.L."/>
            <person name="Cantu D."/>
        </authorList>
    </citation>
    <scope>NUCLEOTIDE SEQUENCE [LARGE SCALE GENOMIC DNA]</scope>
    <source>
        <strain evidence="4">BcDW1</strain>
    </source>
</reference>
<dbReference type="InterPro" id="IPR036390">
    <property type="entry name" value="WH_DNA-bd_sf"/>
</dbReference>
<feature type="region of interest" description="Disordered" evidence="1">
    <location>
        <begin position="533"/>
        <end position="552"/>
    </location>
</feature>
<feature type="domain" description="C2H2-type" evidence="2">
    <location>
        <begin position="446"/>
        <end position="470"/>
    </location>
</feature>
<name>M7UVU9_BOTF1</name>
<dbReference type="Pfam" id="PF26082">
    <property type="entry name" value="zf-C2H2_AcuF"/>
    <property type="match status" value="1"/>
</dbReference>
<dbReference type="SUPFAM" id="SSF46785">
    <property type="entry name" value="Winged helix' DNA-binding domain"/>
    <property type="match status" value="1"/>
</dbReference>
<dbReference type="Pfam" id="PF22960">
    <property type="entry name" value="WHD_UBR1"/>
    <property type="match status" value="1"/>
</dbReference>
<feature type="compositionally biased region" description="Polar residues" evidence="1">
    <location>
        <begin position="732"/>
        <end position="743"/>
    </location>
</feature>
<dbReference type="InterPro" id="IPR042065">
    <property type="entry name" value="E3_ELL-like"/>
</dbReference>
<dbReference type="SMART" id="SM00355">
    <property type="entry name" value="ZnF_C2H2"/>
    <property type="match status" value="3"/>
</dbReference>
<evidence type="ECO:0000313" key="3">
    <source>
        <dbReference type="EMBL" id="EMR87972.1"/>
    </source>
</evidence>
<evidence type="ECO:0000313" key="4">
    <source>
        <dbReference type="Proteomes" id="UP000012045"/>
    </source>
</evidence>
<dbReference type="InterPro" id="IPR013087">
    <property type="entry name" value="Znf_C2H2_type"/>
</dbReference>